<dbReference type="RefSeq" id="WP_145350948.1">
    <property type="nucleotide sequence ID" value="NZ_CP036262.1"/>
</dbReference>
<sequence>MATIREVLQHAWKLHQQGKLAAAESIYRQILAQAPGSAEAHVYLGIALFDQHRFEESVASYRAALKIQPQFPIGWNNLGNSLRMLNQIEEADACFATAIQQQPDYLSPFKNRGTLWIWNGDVERGLQWYEKGLQLSPQEPELHRNLGVIYLLLGDEAKGWEEYRWRWQMPGLQRPASAAPLWQGEPLEGKSIFLYPEQGLGDAIHFVRMAKQLRSLGARTVLGCESKMVPLLSSAPGIDQVCPSGMIPANVDFQASLIEAADHVRSLPVKPDPAVTPYLSVSDSLLEYWNQNLPARSNEASKRIGICWQGNPNHHADIYRSVPLQEFAPLIESSNCDWFSLQHGVGSEQLSECDFADRIQRLPDSIDQTGGAFLDTAAILCQMDLVITTDTSTAHLAGALNVPVWVVLGKVPDWRWGLKAETTHWYPSMRLFRQTTTGDWGSVFAAIRRALDAI</sequence>
<dbReference type="EMBL" id="CP036262">
    <property type="protein sequence ID" value="QDS92741.1"/>
    <property type="molecule type" value="Genomic_DNA"/>
</dbReference>
<dbReference type="PANTHER" id="PTHR44858">
    <property type="entry name" value="TETRATRICOPEPTIDE REPEAT PROTEIN 6"/>
    <property type="match status" value="1"/>
</dbReference>
<reference evidence="4 5" key="1">
    <citation type="submission" date="2019-02" db="EMBL/GenBank/DDBJ databases">
        <title>Deep-cultivation of Planctomycetes and their phenomic and genomic characterization uncovers novel biology.</title>
        <authorList>
            <person name="Wiegand S."/>
            <person name="Jogler M."/>
            <person name="Boedeker C."/>
            <person name="Pinto D."/>
            <person name="Vollmers J."/>
            <person name="Rivas-Marin E."/>
            <person name="Kohn T."/>
            <person name="Peeters S.H."/>
            <person name="Heuer A."/>
            <person name="Rast P."/>
            <person name="Oberbeckmann S."/>
            <person name="Bunk B."/>
            <person name="Jeske O."/>
            <person name="Meyerdierks A."/>
            <person name="Storesund J.E."/>
            <person name="Kallscheuer N."/>
            <person name="Luecker S."/>
            <person name="Lage O.M."/>
            <person name="Pohl T."/>
            <person name="Merkel B.J."/>
            <person name="Hornburger P."/>
            <person name="Mueller R.-W."/>
            <person name="Bruemmer F."/>
            <person name="Labrenz M."/>
            <person name="Spormann A.M."/>
            <person name="Op den Camp H."/>
            <person name="Overmann J."/>
            <person name="Amann R."/>
            <person name="Jetten M.S.M."/>
            <person name="Mascher T."/>
            <person name="Medema M.H."/>
            <person name="Devos D.P."/>
            <person name="Kaster A.-K."/>
            <person name="Ovreas L."/>
            <person name="Rohde M."/>
            <person name="Galperin M.Y."/>
            <person name="Jogler C."/>
        </authorList>
    </citation>
    <scope>NUCLEOTIDE SEQUENCE [LARGE SCALE GENOMIC DNA]</scope>
    <source>
        <strain evidence="4 5">FF011L</strain>
    </source>
</reference>
<dbReference type="SUPFAM" id="SSF53756">
    <property type="entry name" value="UDP-Glycosyltransferase/glycogen phosphorylase"/>
    <property type="match status" value="1"/>
</dbReference>
<keyword evidence="5" id="KW-1185">Reference proteome</keyword>
<evidence type="ECO:0000256" key="2">
    <source>
        <dbReference type="ARBA" id="ARBA00022803"/>
    </source>
</evidence>
<dbReference type="Pfam" id="PF13432">
    <property type="entry name" value="TPR_16"/>
    <property type="match status" value="1"/>
</dbReference>
<proteinExistence type="predicted"/>
<dbReference type="PANTHER" id="PTHR44858:SF1">
    <property type="entry name" value="UDP-N-ACETYLGLUCOSAMINE--PEPTIDE N-ACETYLGLUCOSAMINYLTRANSFERASE SPINDLY-RELATED"/>
    <property type="match status" value="1"/>
</dbReference>
<dbReference type="KEGG" id="rml:FF011L_14900"/>
<dbReference type="InterPro" id="IPR019734">
    <property type="entry name" value="TPR_rpt"/>
</dbReference>
<dbReference type="Gene3D" id="1.25.40.10">
    <property type="entry name" value="Tetratricopeptide repeat domain"/>
    <property type="match status" value="1"/>
</dbReference>
<dbReference type="OrthoDB" id="9778733at2"/>
<keyword evidence="1" id="KW-0677">Repeat</keyword>
<feature type="repeat" description="TPR" evidence="3">
    <location>
        <begin position="72"/>
        <end position="105"/>
    </location>
</feature>
<dbReference type="Proteomes" id="UP000320672">
    <property type="component" value="Chromosome"/>
</dbReference>
<dbReference type="Gene3D" id="3.40.50.2000">
    <property type="entry name" value="Glycogen Phosphorylase B"/>
    <property type="match status" value="1"/>
</dbReference>
<feature type="repeat" description="TPR" evidence="3">
    <location>
        <begin position="106"/>
        <end position="139"/>
    </location>
</feature>
<dbReference type="InterPro" id="IPR050498">
    <property type="entry name" value="Ycf3"/>
</dbReference>
<dbReference type="InterPro" id="IPR013105">
    <property type="entry name" value="TPR_2"/>
</dbReference>
<dbReference type="SMART" id="SM00028">
    <property type="entry name" value="TPR"/>
    <property type="match status" value="4"/>
</dbReference>
<gene>
    <name evidence="4" type="ORF">FF011L_14900</name>
</gene>
<evidence type="ECO:0000256" key="3">
    <source>
        <dbReference type="PROSITE-ProRule" id="PRU00339"/>
    </source>
</evidence>
<dbReference type="PROSITE" id="PS50005">
    <property type="entry name" value="TPR"/>
    <property type="match status" value="3"/>
</dbReference>
<accession>A0A517MCY5</accession>
<name>A0A517MCY5_9BACT</name>
<evidence type="ECO:0000256" key="1">
    <source>
        <dbReference type="ARBA" id="ARBA00022737"/>
    </source>
</evidence>
<evidence type="ECO:0000313" key="4">
    <source>
        <dbReference type="EMBL" id="QDS92741.1"/>
    </source>
</evidence>
<dbReference type="AlphaFoldDB" id="A0A517MCY5"/>
<feature type="repeat" description="TPR" evidence="3">
    <location>
        <begin position="38"/>
        <end position="71"/>
    </location>
</feature>
<organism evidence="4 5">
    <name type="scientific">Roseimaritima multifibrata</name>
    <dbReference type="NCBI Taxonomy" id="1930274"/>
    <lineage>
        <taxon>Bacteria</taxon>
        <taxon>Pseudomonadati</taxon>
        <taxon>Planctomycetota</taxon>
        <taxon>Planctomycetia</taxon>
        <taxon>Pirellulales</taxon>
        <taxon>Pirellulaceae</taxon>
        <taxon>Roseimaritima</taxon>
    </lineage>
</organism>
<dbReference type="SUPFAM" id="SSF48452">
    <property type="entry name" value="TPR-like"/>
    <property type="match status" value="1"/>
</dbReference>
<dbReference type="Pfam" id="PF07719">
    <property type="entry name" value="TPR_2"/>
    <property type="match status" value="1"/>
</dbReference>
<protein>
    <submittedName>
        <fullName evidence="4">Photosystem I assembly protein Ycf3</fullName>
    </submittedName>
</protein>
<keyword evidence="2 3" id="KW-0802">TPR repeat</keyword>
<dbReference type="InterPro" id="IPR011990">
    <property type="entry name" value="TPR-like_helical_dom_sf"/>
</dbReference>
<evidence type="ECO:0000313" key="5">
    <source>
        <dbReference type="Proteomes" id="UP000320672"/>
    </source>
</evidence>